<evidence type="ECO:0000256" key="2">
    <source>
        <dbReference type="ARBA" id="ARBA00012908"/>
    </source>
</evidence>
<dbReference type="AlphaFoldDB" id="A0A914BRV8"/>
<dbReference type="NCBIfam" id="NF040647">
    <property type="entry name" value="IPPK_Arch"/>
    <property type="match status" value="1"/>
</dbReference>
<dbReference type="Gene3D" id="3.40.1160.10">
    <property type="entry name" value="Acetylglutamate kinase-like"/>
    <property type="match status" value="1"/>
</dbReference>
<dbReference type="PANTHER" id="PTHR43654">
    <property type="entry name" value="GLUTAMATE 5-KINASE"/>
    <property type="match status" value="1"/>
</dbReference>
<sequence>MMQVECIIKLGGSAVTAKDHLETEKLDEIRKFAELLKLQILSERRIILVHGAGSFGHFQAKEYGVAQGYHSNKGDAQNGRAKMGFCKTRVSVTKLNHIIVNEFVSQGVNAVGVSPCGGWVTDHGSVVQSDTASIQNLLVEGYQPVMHGDCVLDRHQGCTILSGDTIIEKLCSVFEPKRVIFLTDIDGVYDKPPSHPDAQLLPVIKVTHDGCLSVPVATTQQAHDVTGGILKKLSTATSIVTESKGFTTVFVCRINSSAASNLITHGELLGELGTEIKMQFREDV</sequence>
<protein>
    <recommendedName>
        <fullName evidence="3">Isopentenyl phosphate kinase</fullName>
        <ecNumber evidence="2">2.7.4.26</ecNumber>
    </recommendedName>
</protein>
<keyword evidence="6" id="KW-0418">Kinase</keyword>
<evidence type="ECO:0000256" key="8">
    <source>
        <dbReference type="ARBA" id="ARBA00023229"/>
    </source>
</evidence>
<evidence type="ECO:0000313" key="13">
    <source>
        <dbReference type="EnsemblMetazoa" id="XP_038078904.1"/>
    </source>
</evidence>
<dbReference type="InterPro" id="IPR024192">
    <property type="entry name" value="Fosfomycin_R_FomA-type"/>
</dbReference>
<dbReference type="InterPro" id="IPR001048">
    <property type="entry name" value="Asp/Glu/Uridylate_kinase"/>
</dbReference>
<dbReference type="SUPFAM" id="SSF53633">
    <property type="entry name" value="Carbamate kinase-like"/>
    <property type="match status" value="1"/>
</dbReference>
<evidence type="ECO:0000256" key="5">
    <source>
        <dbReference type="ARBA" id="ARBA00022741"/>
    </source>
</evidence>
<feature type="binding site" evidence="10">
    <location>
        <position position="52"/>
    </location>
    <ligand>
        <name>substrate</name>
    </ligand>
</feature>
<keyword evidence="8" id="KW-0414">Isoprene biosynthesis</keyword>
<dbReference type="GO" id="GO:0102043">
    <property type="term" value="F:isopentenyl phosphate kinase activity"/>
    <property type="evidence" value="ECO:0007669"/>
    <property type="project" value="UniProtKB-EC"/>
</dbReference>
<evidence type="ECO:0000256" key="10">
    <source>
        <dbReference type="PIRSR" id="PIRSR016496-1"/>
    </source>
</evidence>
<dbReference type="GeneID" id="119746169"/>
<evidence type="ECO:0000256" key="3">
    <source>
        <dbReference type="ARBA" id="ARBA00017267"/>
    </source>
</evidence>
<dbReference type="EC" id="2.7.4.26" evidence="2"/>
<dbReference type="OrthoDB" id="1934954at2759"/>
<dbReference type="GO" id="GO:0016301">
    <property type="term" value="F:kinase activity"/>
    <property type="evidence" value="ECO:0007669"/>
    <property type="project" value="UniProtKB-KW"/>
</dbReference>
<dbReference type="RefSeq" id="XP_038078904.1">
    <property type="nucleotide sequence ID" value="XM_038222976.1"/>
</dbReference>
<evidence type="ECO:0000256" key="11">
    <source>
        <dbReference type="PIRSR" id="PIRSR016496-2"/>
    </source>
</evidence>
<dbReference type="InterPro" id="IPR036393">
    <property type="entry name" value="AceGlu_kinase-like_sf"/>
</dbReference>
<feature type="binding site" evidence="10">
    <location>
        <position position="228"/>
    </location>
    <ligand>
        <name>ATP</name>
        <dbReference type="ChEBI" id="CHEBI:30616"/>
    </ligand>
</feature>
<keyword evidence="5 10" id="KW-0547">Nucleotide-binding</keyword>
<dbReference type="EnsemblMetazoa" id="XM_038222976.1">
    <property type="protein sequence ID" value="XP_038078904.1"/>
    <property type="gene ID" value="LOC119746169"/>
</dbReference>
<feature type="binding site" evidence="10">
    <location>
        <position position="232"/>
    </location>
    <ligand>
        <name>ATP</name>
        <dbReference type="ChEBI" id="CHEBI:30616"/>
    </ligand>
</feature>
<dbReference type="PIRSF" id="PIRSF016496">
    <property type="entry name" value="Kin_FomA"/>
    <property type="match status" value="1"/>
</dbReference>
<feature type="binding site" evidence="10">
    <location>
        <position position="184"/>
    </location>
    <ligand>
        <name>ATP</name>
        <dbReference type="ChEBI" id="CHEBI:30616"/>
    </ligand>
</feature>
<dbReference type="Proteomes" id="UP000887568">
    <property type="component" value="Unplaced"/>
</dbReference>
<evidence type="ECO:0000256" key="1">
    <source>
        <dbReference type="ARBA" id="ARBA00010540"/>
    </source>
</evidence>
<dbReference type="GO" id="GO:0016114">
    <property type="term" value="P:terpenoid biosynthetic process"/>
    <property type="evidence" value="ECO:0007669"/>
    <property type="project" value="TreeGrafter"/>
</dbReference>
<evidence type="ECO:0000256" key="9">
    <source>
        <dbReference type="ARBA" id="ARBA00049063"/>
    </source>
</evidence>
<keyword evidence="4" id="KW-0808">Transferase</keyword>
<proteinExistence type="inferred from homology"/>
<evidence type="ECO:0000313" key="14">
    <source>
        <dbReference type="Proteomes" id="UP000887568"/>
    </source>
</evidence>
<dbReference type="OMA" id="HHNASEH"/>
<evidence type="ECO:0000256" key="6">
    <source>
        <dbReference type="ARBA" id="ARBA00022777"/>
    </source>
</evidence>
<reference evidence="13" key="1">
    <citation type="submission" date="2022-11" db="UniProtKB">
        <authorList>
            <consortium name="EnsemblMetazoa"/>
        </authorList>
    </citation>
    <scope>IDENTIFICATION</scope>
</reference>
<feature type="binding site" evidence="10">
    <location>
        <position position="53"/>
    </location>
    <ligand>
        <name>ATP</name>
        <dbReference type="ChEBI" id="CHEBI:30616"/>
    </ligand>
</feature>
<name>A0A914BRV8_PATMI</name>
<evidence type="ECO:0000259" key="12">
    <source>
        <dbReference type="Pfam" id="PF00696"/>
    </source>
</evidence>
<evidence type="ECO:0000256" key="4">
    <source>
        <dbReference type="ARBA" id="ARBA00022679"/>
    </source>
</evidence>
<dbReference type="GO" id="GO:0005829">
    <property type="term" value="C:cytosol"/>
    <property type="evidence" value="ECO:0007669"/>
    <property type="project" value="TreeGrafter"/>
</dbReference>
<accession>A0A914BRV8</accession>
<feature type="binding site" evidence="10">
    <location>
        <position position="163"/>
    </location>
    <ligand>
        <name>substrate</name>
    </ligand>
</feature>
<organism evidence="13 14">
    <name type="scientific">Patiria miniata</name>
    <name type="common">Bat star</name>
    <name type="synonym">Asterina miniata</name>
    <dbReference type="NCBI Taxonomy" id="46514"/>
    <lineage>
        <taxon>Eukaryota</taxon>
        <taxon>Metazoa</taxon>
        <taxon>Echinodermata</taxon>
        <taxon>Eleutherozoa</taxon>
        <taxon>Asterozoa</taxon>
        <taxon>Asteroidea</taxon>
        <taxon>Valvatacea</taxon>
        <taxon>Valvatida</taxon>
        <taxon>Asterinidae</taxon>
        <taxon>Patiria</taxon>
    </lineage>
</organism>
<feature type="site" description="Transition state stabilizer" evidence="11">
    <location>
        <position position="18"/>
    </location>
</feature>
<evidence type="ECO:0000256" key="7">
    <source>
        <dbReference type="ARBA" id="ARBA00022840"/>
    </source>
</evidence>
<dbReference type="Pfam" id="PF00696">
    <property type="entry name" value="AA_kinase"/>
    <property type="match status" value="1"/>
</dbReference>
<dbReference type="CDD" id="cd04241">
    <property type="entry name" value="AAK_FomA-like"/>
    <property type="match status" value="1"/>
</dbReference>
<keyword evidence="14" id="KW-1185">Reference proteome</keyword>
<feature type="binding site" evidence="10">
    <location>
        <position position="57"/>
    </location>
    <ligand>
        <name>substrate</name>
    </ligand>
</feature>
<comment type="catalytic activity">
    <reaction evidence="9">
        <text>isopentenyl phosphate + ATP = isopentenyl diphosphate + ADP</text>
        <dbReference type="Rhea" id="RHEA:33963"/>
        <dbReference type="ChEBI" id="CHEBI:30616"/>
        <dbReference type="ChEBI" id="CHEBI:65078"/>
        <dbReference type="ChEBI" id="CHEBI:128769"/>
        <dbReference type="ChEBI" id="CHEBI:456216"/>
        <dbReference type="EC" id="2.7.4.26"/>
    </reaction>
</comment>
<comment type="similarity">
    <text evidence="1">Belongs to the isopentenyl phosphate kinase family.</text>
</comment>
<dbReference type="PANTHER" id="PTHR43654:SF1">
    <property type="entry name" value="ISOPENTENYL PHOSPHATE KINASE"/>
    <property type="match status" value="1"/>
</dbReference>
<feature type="binding site" evidence="10">
    <location>
        <begin position="9"/>
        <end position="13"/>
    </location>
    <ligand>
        <name>ATP</name>
        <dbReference type="ChEBI" id="CHEBI:30616"/>
    </ligand>
</feature>
<feature type="domain" description="Aspartate/glutamate/uridylate kinase" evidence="12">
    <location>
        <begin position="6"/>
        <end position="244"/>
    </location>
</feature>
<dbReference type="GO" id="GO:0005524">
    <property type="term" value="F:ATP binding"/>
    <property type="evidence" value="ECO:0007669"/>
    <property type="project" value="UniProtKB-KW"/>
</dbReference>
<keyword evidence="7 10" id="KW-0067">ATP-binding</keyword>